<dbReference type="AlphaFoldDB" id="A0AA43IT91"/>
<dbReference type="InterPro" id="IPR010982">
    <property type="entry name" value="Lambda_DNA-bd_dom_sf"/>
</dbReference>
<proteinExistence type="predicted"/>
<evidence type="ECO:0000259" key="1">
    <source>
        <dbReference type="PROSITE" id="PS50943"/>
    </source>
</evidence>
<dbReference type="Pfam" id="PF01381">
    <property type="entry name" value="HTH_3"/>
    <property type="match status" value="1"/>
</dbReference>
<organism evidence="2 3">
    <name type="scientific">Pseudomonas syringae pv. papulans</name>
    <dbReference type="NCBI Taxonomy" id="83963"/>
    <lineage>
        <taxon>Bacteria</taxon>
        <taxon>Pseudomonadati</taxon>
        <taxon>Pseudomonadota</taxon>
        <taxon>Gammaproteobacteria</taxon>
        <taxon>Pseudomonadales</taxon>
        <taxon>Pseudomonadaceae</taxon>
        <taxon>Pseudomonas</taxon>
        <taxon>Pseudomonas syringae</taxon>
    </lineage>
</organism>
<reference evidence="2" key="1">
    <citation type="submission" date="2021-02" db="EMBL/GenBank/DDBJ databases">
        <title>Genome analysis of blister spot of apple pathogen from New York area.</title>
        <authorList>
            <person name="Kandel P."/>
            <person name="Hockett K.L."/>
            <person name="Santander R."/>
            <person name="Acimovic S."/>
        </authorList>
    </citation>
    <scope>NUCLEOTIDE SEQUENCE</scope>
    <source>
        <strain evidence="2">PSP1</strain>
    </source>
</reference>
<dbReference type="SMART" id="SM00530">
    <property type="entry name" value="HTH_XRE"/>
    <property type="match status" value="1"/>
</dbReference>
<dbReference type="RefSeq" id="WP_044309926.1">
    <property type="nucleotide sequence ID" value="NZ_JAFFRY010000033.1"/>
</dbReference>
<comment type="caution">
    <text evidence="2">The sequence shown here is derived from an EMBL/GenBank/DDBJ whole genome shotgun (WGS) entry which is preliminary data.</text>
</comment>
<dbReference type="SUPFAM" id="SSF47413">
    <property type="entry name" value="lambda repressor-like DNA-binding domains"/>
    <property type="match status" value="1"/>
</dbReference>
<dbReference type="Proteomes" id="UP001162155">
    <property type="component" value="Unassembled WGS sequence"/>
</dbReference>
<name>A0AA43IT91_PSESX</name>
<protein>
    <submittedName>
        <fullName evidence="2">Helix-turn-helix transcriptional regulator</fullName>
    </submittedName>
</protein>
<dbReference type="Gene3D" id="1.10.260.40">
    <property type="entry name" value="lambda repressor-like DNA-binding domains"/>
    <property type="match status" value="1"/>
</dbReference>
<sequence>MDLTQSFGLVFKRLRLARGLSQEFFSPVVTDRYLRKLEKGGASPTLDTLARLAELLEIHPSTLIALCEADRISDTDLESLLASINEEIRIARGLNAPHKTRLKPQ</sequence>
<dbReference type="PROSITE" id="PS50943">
    <property type="entry name" value="HTH_CROC1"/>
    <property type="match status" value="1"/>
</dbReference>
<feature type="domain" description="HTH cro/C1-type" evidence="1">
    <location>
        <begin position="29"/>
        <end position="63"/>
    </location>
</feature>
<evidence type="ECO:0000313" key="2">
    <source>
        <dbReference type="EMBL" id="MDH4622127.1"/>
    </source>
</evidence>
<gene>
    <name evidence="2" type="ORF">JW322_10165</name>
</gene>
<accession>A0AA43IT91</accession>
<dbReference type="EMBL" id="JAFFRZ010000001">
    <property type="protein sequence ID" value="MDH4622127.1"/>
    <property type="molecule type" value="Genomic_DNA"/>
</dbReference>
<dbReference type="InterPro" id="IPR001387">
    <property type="entry name" value="Cro/C1-type_HTH"/>
</dbReference>
<evidence type="ECO:0000313" key="3">
    <source>
        <dbReference type="Proteomes" id="UP001162155"/>
    </source>
</evidence>
<dbReference type="CDD" id="cd00093">
    <property type="entry name" value="HTH_XRE"/>
    <property type="match status" value="1"/>
</dbReference>
<dbReference type="GO" id="GO:0003677">
    <property type="term" value="F:DNA binding"/>
    <property type="evidence" value="ECO:0007669"/>
    <property type="project" value="InterPro"/>
</dbReference>